<name>K1RCJ5_MAGGI</name>
<evidence type="ECO:0000256" key="3">
    <source>
        <dbReference type="ARBA" id="ARBA00022980"/>
    </source>
</evidence>
<evidence type="ECO:0000256" key="7">
    <source>
        <dbReference type="SAM" id="MobiDB-lite"/>
    </source>
</evidence>
<evidence type="ECO:0000256" key="5">
    <source>
        <dbReference type="ARBA" id="ARBA00023274"/>
    </source>
</evidence>
<dbReference type="GO" id="GO:0005762">
    <property type="term" value="C:mitochondrial large ribosomal subunit"/>
    <property type="evidence" value="ECO:0007669"/>
    <property type="project" value="TreeGrafter"/>
</dbReference>
<evidence type="ECO:0000256" key="1">
    <source>
        <dbReference type="ARBA" id="ARBA00004173"/>
    </source>
</evidence>
<gene>
    <name evidence="8" type="ORF">CGI_10025661</name>
</gene>
<keyword evidence="3 8" id="KW-0689">Ribosomal protein</keyword>
<dbReference type="InParanoid" id="K1RCJ5"/>
<dbReference type="Gene3D" id="6.10.330.20">
    <property type="match status" value="1"/>
</dbReference>
<dbReference type="InterPro" id="IPR038340">
    <property type="entry name" value="MRP-L47_sf"/>
</dbReference>
<dbReference type="EMBL" id="JH816368">
    <property type="protein sequence ID" value="EKC41389.1"/>
    <property type="molecule type" value="Genomic_DNA"/>
</dbReference>
<dbReference type="InterPro" id="IPR028006">
    <property type="entry name" value="CEP15-like"/>
</dbReference>
<keyword evidence="5" id="KW-0687">Ribonucleoprotein</keyword>
<accession>K1RCJ5</accession>
<dbReference type="InterPro" id="IPR010729">
    <property type="entry name" value="Ribosomal_uL29_mit"/>
</dbReference>
<evidence type="ECO:0000313" key="8">
    <source>
        <dbReference type="EMBL" id="EKC41389.1"/>
    </source>
</evidence>
<dbReference type="AlphaFoldDB" id="K1RCJ5"/>
<organism evidence="8">
    <name type="scientific">Magallana gigas</name>
    <name type="common">Pacific oyster</name>
    <name type="synonym">Crassostrea gigas</name>
    <dbReference type="NCBI Taxonomy" id="29159"/>
    <lineage>
        <taxon>Eukaryota</taxon>
        <taxon>Metazoa</taxon>
        <taxon>Spiralia</taxon>
        <taxon>Lophotrochozoa</taxon>
        <taxon>Mollusca</taxon>
        <taxon>Bivalvia</taxon>
        <taxon>Autobranchia</taxon>
        <taxon>Pteriomorphia</taxon>
        <taxon>Ostreida</taxon>
        <taxon>Ostreoidea</taxon>
        <taxon>Ostreidae</taxon>
        <taxon>Magallana</taxon>
    </lineage>
</organism>
<keyword evidence="4" id="KW-0496">Mitochondrion</keyword>
<evidence type="ECO:0000256" key="2">
    <source>
        <dbReference type="ARBA" id="ARBA00009254"/>
    </source>
</evidence>
<dbReference type="HOGENOM" id="CLU_680171_0_0_1"/>
<dbReference type="Pfam" id="PF15134">
    <property type="entry name" value="CEP15-like"/>
    <property type="match status" value="1"/>
</dbReference>
<dbReference type="GO" id="GO:0003735">
    <property type="term" value="F:structural constituent of ribosome"/>
    <property type="evidence" value="ECO:0007669"/>
    <property type="project" value="InterPro"/>
</dbReference>
<protein>
    <recommendedName>
        <fullName evidence="6">Large ribosomal subunit protein uL29m</fullName>
    </recommendedName>
</protein>
<evidence type="ECO:0000256" key="4">
    <source>
        <dbReference type="ARBA" id="ARBA00023128"/>
    </source>
</evidence>
<dbReference type="Pfam" id="PF06984">
    <property type="entry name" value="MRP-L47"/>
    <property type="match status" value="1"/>
</dbReference>
<dbReference type="PANTHER" id="PTHR21183">
    <property type="entry name" value="RIBOSOMAL PROTEIN L47, MITOCHONDRIAL-RELATED"/>
    <property type="match status" value="1"/>
</dbReference>
<comment type="subcellular location">
    <subcellularLocation>
        <location evidence="1">Mitochondrion</location>
    </subcellularLocation>
</comment>
<feature type="compositionally biased region" description="Polar residues" evidence="7">
    <location>
        <begin position="142"/>
        <end position="152"/>
    </location>
</feature>
<comment type="similarity">
    <text evidence="2">Belongs to the universal ribosomal protein uL29 family.</text>
</comment>
<sequence>MRETFEKDPLHVSDLYGPRISEWRDRELQLSRLHEEIVGKRESHLNYSLAYAQNRAKRLQTNQLVDIEKSRKRNEKYLQDVMLISENLRVDESNPVSPRLATLQSNYWAMVKSLKPLWEENLQPTNLRSSRTELRSTPRAESLNSARGQQTGAGAIPGSARSQKSTSVIFRATEPNTAKQTLAFIALIFRTFILFFHTTRKNNDLMEFFDATEDLEDGAVACGRPWRKDELRIKSNEDLHKLWYILLKERNRIMTLESELERQGLYMTDAWRMDKVEVSMENLLTVVKERDIALNMLETGLSGEPCEVTARNALGIKYRRVESEHLVPKYMNRKYKLLHSKYEPWMAQWILKYEEVKRVKQEKREKYYKYQAKMLQKNYGISEKEAIRSINYIRQKSKKMRDFSV</sequence>
<dbReference type="PANTHER" id="PTHR21183:SF18">
    <property type="entry name" value="LARGE RIBOSOMAL SUBUNIT PROTEIN UL29M"/>
    <property type="match status" value="1"/>
</dbReference>
<feature type="region of interest" description="Disordered" evidence="7">
    <location>
        <begin position="126"/>
        <end position="160"/>
    </location>
</feature>
<evidence type="ECO:0000256" key="6">
    <source>
        <dbReference type="ARBA" id="ARBA00035289"/>
    </source>
</evidence>
<proteinExistence type="inferred from homology"/>
<reference evidence="8" key="1">
    <citation type="journal article" date="2012" name="Nature">
        <title>The oyster genome reveals stress adaptation and complexity of shell formation.</title>
        <authorList>
            <person name="Zhang G."/>
            <person name="Fang X."/>
            <person name="Guo X."/>
            <person name="Li L."/>
            <person name="Luo R."/>
            <person name="Xu F."/>
            <person name="Yang P."/>
            <person name="Zhang L."/>
            <person name="Wang X."/>
            <person name="Qi H."/>
            <person name="Xiong Z."/>
            <person name="Que H."/>
            <person name="Xie Y."/>
            <person name="Holland P.W."/>
            <person name="Paps J."/>
            <person name="Zhu Y."/>
            <person name="Wu F."/>
            <person name="Chen Y."/>
            <person name="Wang J."/>
            <person name="Peng C."/>
            <person name="Meng J."/>
            <person name="Yang L."/>
            <person name="Liu J."/>
            <person name="Wen B."/>
            <person name="Zhang N."/>
            <person name="Huang Z."/>
            <person name="Zhu Q."/>
            <person name="Feng Y."/>
            <person name="Mount A."/>
            <person name="Hedgecock D."/>
            <person name="Xu Z."/>
            <person name="Liu Y."/>
            <person name="Domazet-Loso T."/>
            <person name="Du Y."/>
            <person name="Sun X."/>
            <person name="Zhang S."/>
            <person name="Liu B."/>
            <person name="Cheng P."/>
            <person name="Jiang X."/>
            <person name="Li J."/>
            <person name="Fan D."/>
            <person name="Wang W."/>
            <person name="Fu W."/>
            <person name="Wang T."/>
            <person name="Wang B."/>
            <person name="Zhang J."/>
            <person name="Peng Z."/>
            <person name="Li Y."/>
            <person name="Li N."/>
            <person name="Wang J."/>
            <person name="Chen M."/>
            <person name="He Y."/>
            <person name="Tan F."/>
            <person name="Song X."/>
            <person name="Zheng Q."/>
            <person name="Huang R."/>
            <person name="Yang H."/>
            <person name="Du X."/>
            <person name="Chen L."/>
            <person name="Yang M."/>
            <person name="Gaffney P.M."/>
            <person name="Wang S."/>
            <person name="Luo L."/>
            <person name="She Z."/>
            <person name="Ming Y."/>
            <person name="Huang W."/>
            <person name="Zhang S."/>
            <person name="Huang B."/>
            <person name="Zhang Y."/>
            <person name="Qu T."/>
            <person name="Ni P."/>
            <person name="Miao G."/>
            <person name="Wang J."/>
            <person name="Wang Q."/>
            <person name="Steinberg C.E."/>
            <person name="Wang H."/>
            <person name="Li N."/>
            <person name="Qian L."/>
            <person name="Zhang G."/>
            <person name="Li Y."/>
            <person name="Yang H."/>
            <person name="Liu X."/>
            <person name="Wang J."/>
            <person name="Yin Y."/>
            <person name="Wang J."/>
        </authorList>
    </citation>
    <scope>NUCLEOTIDE SEQUENCE [LARGE SCALE GENOMIC DNA]</scope>
    <source>
        <strain evidence="8">05x7-T-G4-1.051#20</strain>
    </source>
</reference>
<dbReference type="GO" id="GO:0032543">
    <property type="term" value="P:mitochondrial translation"/>
    <property type="evidence" value="ECO:0007669"/>
    <property type="project" value="TreeGrafter"/>
</dbReference>